<protein>
    <recommendedName>
        <fullName evidence="11 12">Elongation factor 4</fullName>
        <shortName evidence="12">EF-4</shortName>
        <ecNumber evidence="11 12">3.6.5.n1</ecNumber>
    </recommendedName>
    <alternativeName>
        <fullName evidence="12">Ribosomal back-translocase LepA</fullName>
    </alternativeName>
</protein>
<dbReference type="InterPro" id="IPR000795">
    <property type="entry name" value="T_Tr_GTP-bd_dom"/>
</dbReference>
<proteinExistence type="inferred from homology"/>
<dbReference type="Gene3D" id="3.30.70.240">
    <property type="match status" value="1"/>
</dbReference>
<evidence type="ECO:0000313" key="15">
    <source>
        <dbReference type="EMBL" id="RAP72205.1"/>
    </source>
</evidence>
<comment type="similarity">
    <text evidence="1 12">Belongs to the TRAFAC class translation factor GTPase superfamily. Classic translation factor GTPase family. LepA subfamily.</text>
</comment>
<dbReference type="InterPro" id="IPR006297">
    <property type="entry name" value="EF-4"/>
</dbReference>
<dbReference type="PANTHER" id="PTHR43512">
    <property type="entry name" value="TRANSLATION FACTOR GUF1-RELATED"/>
    <property type="match status" value="1"/>
</dbReference>
<dbReference type="PROSITE" id="PS00301">
    <property type="entry name" value="G_TR_1"/>
    <property type="match status" value="1"/>
</dbReference>
<dbReference type="Gene3D" id="3.30.70.2570">
    <property type="entry name" value="Elongation factor 4, C-terminal domain"/>
    <property type="match status" value="1"/>
</dbReference>
<evidence type="ECO:0000256" key="12">
    <source>
        <dbReference type="HAMAP-Rule" id="MF_00071"/>
    </source>
</evidence>
<dbReference type="Proteomes" id="UP000244334">
    <property type="component" value="Unassembled WGS sequence"/>
</dbReference>
<dbReference type="GO" id="GO:0097216">
    <property type="term" value="F:guanosine tetraphosphate binding"/>
    <property type="evidence" value="ECO:0007669"/>
    <property type="project" value="UniProtKB-ARBA"/>
</dbReference>
<dbReference type="Proteomes" id="UP000243534">
    <property type="component" value="Unassembled WGS sequence"/>
</dbReference>
<keyword evidence="2 12" id="KW-1003">Cell membrane</keyword>
<dbReference type="InterPro" id="IPR027417">
    <property type="entry name" value="P-loop_NTPase"/>
</dbReference>
<keyword evidence="17" id="KW-1185">Reference proteome</keyword>
<dbReference type="CDD" id="cd16260">
    <property type="entry name" value="EF4_III"/>
    <property type="match status" value="1"/>
</dbReference>
<accession>A0A1E7YYV9</accession>
<dbReference type="Pfam" id="PF06421">
    <property type="entry name" value="LepA_C"/>
    <property type="match status" value="1"/>
</dbReference>
<evidence type="ECO:0000256" key="4">
    <source>
        <dbReference type="ARBA" id="ARBA00022801"/>
    </source>
</evidence>
<dbReference type="InterPro" id="IPR004161">
    <property type="entry name" value="EFTu-like_2"/>
</dbReference>
<keyword evidence="7 12" id="KW-0472">Membrane</keyword>
<feature type="binding site" evidence="12">
    <location>
        <begin position="14"/>
        <end position="19"/>
    </location>
    <ligand>
        <name>GTP</name>
        <dbReference type="ChEBI" id="CHEBI:37565"/>
    </ligand>
</feature>
<reference evidence="14 16" key="1">
    <citation type="submission" date="2016-07" db="EMBL/GenBank/DDBJ databases">
        <authorList>
            <person name="Yuval B."/>
        </authorList>
    </citation>
    <scope>NUCLEOTIDE SEQUENCE [LARGE SCALE GENOMIC DNA]</scope>
    <source>
        <strain evidence="14 16">IL</strain>
    </source>
</reference>
<keyword evidence="4 12" id="KW-0378">Hydrolase</keyword>
<keyword evidence="5 12" id="KW-0648">Protein biosynthesis</keyword>
<dbReference type="PRINTS" id="PR00315">
    <property type="entry name" value="ELONGATNFCT"/>
</dbReference>
<dbReference type="InterPro" id="IPR038363">
    <property type="entry name" value="LepA_C_sf"/>
</dbReference>
<dbReference type="CDD" id="cd03709">
    <property type="entry name" value="lepA_C"/>
    <property type="match status" value="1"/>
</dbReference>
<dbReference type="NCBIfam" id="TIGR01393">
    <property type="entry name" value="lepA"/>
    <property type="match status" value="1"/>
</dbReference>
<feature type="binding site" evidence="12">
    <location>
        <begin position="131"/>
        <end position="134"/>
    </location>
    <ligand>
        <name>GTP</name>
        <dbReference type="ChEBI" id="CHEBI:37565"/>
    </ligand>
</feature>
<dbReference type="FunFam" id="2.40.30.10:FF:000015">
    <property type="entry name" value="Translation factor GUF1, mitochondrial"/>
    <property type="match status" value="1"/>
</dbReference>
<evidence type="ECO:0000256" key="9">
    <source>
        <dbReference type="ARBA" id="ARBA00057626"/>
    </source>
</evidence>
<dbReference type="HAMAP" id="MF_00071">
    <property type="entry name" value="LepA"/>
    <property type="match status" value="1"/>
</dbReference>
<reference evidence="15 17" key="2">
    <citation type="submission" date="2018-04" db="EMBL/GenBank/DDBJ databases">
        <title>Genomes of the Obligate Erwinia dacicola and Facultative Enterobacter sp. OLF Endosymbionts of the Olive Fruit fly, Bactrocera oleae.</title>
        <authorList>
            <person name="Estes A.M."/>
            <person name="Hearn D.J."/>
            <person name="Agarwal S."/>
            <person name="Pierson E.A."/>
            <person name="Dunning-Hotopp J.C."/>
        </authorList>
    </citation>
    <scope>NUCLEOTIDE SEQUENCE [LARGE SCALE GENOMIC DNA]</scope>
    <source>
        <strain evidence="15 17">Oroville</strain>
    </source>
</reference>
<evidence type="ECO:0000313" key="17">
    <source>
        <dbReference type="Proteomes" id="UP000244334"/>
    </source>
</evidence>
<evidence type="ECO:0000256" key="7">
    <source>
        <dbReference type="ARBA" id="ARBA00023136"/>
    </source>
</evidence>
<organism evidence="14 16">
    <name type="scientific">Candidatus Erwinia dacicola</name>
    <dbReference type="NCBI Taxonomy" id="252393"/>
    <lineage>
        <taxon>Bacteria</taxon>
        <taxon>Pseudomonadati</taxon>
        <taxon>Pseudomonadota</taxon>
        <taxon>Gammaproteobacteria</taxon>
        <taxon>Enterobacterales</taxon>
        <taxon>Erwiniaceae</taxon>
        <taxon>Erwinia</taxon>
    </lineage>
</organism>
<evidence type="ECO:0000256" key="10">
    <source>
        <dbReference type="ARBA" id="ARBA00061052"/>
    </source>
</evidence>
<dbReference type="InterPro" id="IPR000640">
    <property type="entry name" value="EFG_V-like"/>
</dbReference>
<sequence length="599" mass="66457">MKHIRNLSIIAHIDHGKSTLSDRLIQICGGLTEREMAAQVLDSMDLERERGITIKAQSVTLDYHSPDGKTYQLNFIDTPGHVDFSYEVSRSLAACEGALLVVDAGQGVEAQTLANCYTAMEMDLEVVPVLNKIDLPAADPDRVAQEIEDIVGTDATDAVRCSAKTGIGVPDVLERLVRDIPPPEGDPEAPLQALIIDSWFDNYLGVVSLVRIKNGTILKGDKIKVMSTGQVYNADRLGIFTPKRVDTDVLNCGEVGWLVCAIKDILGAPVGDTLTKSRNPADKALPGFKKVKPQVYAGLFPISSDDYEAFRDALGKLSLNDASLFYEPESSTALGFGFRCGFLGLLHMEIIQERLEREYNLELITTSPTVVYEVVTTDNQIIYVDSPGKLPPLNNIEELREPIAECHMLLPQEFLGNVITLCIEKRGVQTNMVYHGNQVALTYEIPMAEVVLDFFDRLKSTSRGYASLDYNFKRFQASNMVRVDVLINSERVDALALIIHNDNAPYRSRELVEKMKDLIPRQQFDIAIQAAIGNHIIARSTVKQLRKNVLAKCYGGDVSRKKKLLQKQKDGKKRMKQVGNVELPQEAFLAILHVGKDSK</sequence>
<dbReference type="Pfam" id="PF00679">
    <property type="entry name" value="EFG_C"/>
    <property type="match status" value="1"/>
</dbReference>
<dbReference type="Pfam" id="PF03144">
    <property type="entry name" value="GTP_EFTU_D2"/>
    <property type="match status" value="1"/>
</dbReference>
<dbReference type="Gene3D" id="2.40.30.10">
    <property type="entry name" value="Translation factors"/>
    <property type="match status" value="1"/>
</dbReference>
<dbReference type="InterPro" id="IPR005225">
    <property type="entry name" value="Small_GTP-bd"/>
</dbReference>
<dbReference type="OrthoDB" id="9804431at2"/>
<dbReference type="EC" id="3.6.5.n1" evidence="11 12"/>
<dbReference type="Pfam" id="PF00009">
    <property type="entry name" value="GTP_EFTU"/>
    <property type="match status" value="1"/>
</dbReference>
<feature type="domain" description="Tr-type G" evidence="13">
    <location>
        <begin position="2"/>
        <end position="184"/>
    </location>
</feature>
<keyword evidence="6 12" id="KW-0342">GTP-binding</keyword>
<dbReference type="FunFam" id="3.30.70.240:FF:000005">
    <property type="entry name" value="Elongation factor 4"/>
    <property type="match status" value="1"/>
</dbReference>
<evidence type="ECO:0000256" key="2">
    <source>
        <dbReference type="ARBA" id="ARBA00022475"/>
    </source>
</evidence>
<dbReference type="InterPro" id="IPR013842">
    <property type="entry name" value="LepA_CTD"/>
</dbReference>
<evidence type="ECO:0000256" key="5">
    <source>
        <dbReference type="ARBA" id="ARBA00022917"/>
    </source>
</evidence>
<evidence type="ECO:0000313" key="14">
    <source>
        <dbReference type="EMBL" id="OFC61702.1"/>
    </source>
</evidence>
<dbReference type="PROSITE" id="PS51722">
    <property type="entry name" value="G_TR_2"/>
    <property type="match status" value="1"/>
</dbReference>
<comment type="subcellular location">
    <subcellularLocation>
        <location evidence="12">Cell membrane</location>
        <topology evidence="12">Peripheral membrane protein</topology>
        <orientation evidence="12">Cytoplasmic side</orientation>
    </subcellularLocation>
</comment>
<dbReference type="CDD" id="cd03699">
    <property type="entry name" value="EF4_II"/>
    <property type="match status" value="1"/>
</dbReference>
<dbReference type="InterPro" id="IPR035654">
    <property type="entry name" value="LepA_IV"/>
</dbReference>
<evidence type="ECO:0000259" key="13">
    <source>
        <dbReference type="PROSITE" id="PS51722"/>
    </source>
</evidence>
<comment type="catalytic activity">
    <reaction evidence="8 12">
        <text>GTP + H2O = GDP + phosphate + H(+)</text>
        <dbReference type="Rhea" id="RHEA:19669"/>
        <dbReference type="ChEBI" id="CHEBI:15377"/>
        <dbReference type="ChEBI" id="CHEBI:15378"/>
        <dbReference type="ChEBI" id="CHEBI:37565"/>
        <dbReference type="ChEBI" id="CHEBI:43474"/>
        <dbReference type="ChEBI" id="CHEBI:58189"/>
        <dbReference type="EC" id="3.6.5.n1"/>
    </reaction>
</comment>
<dbReference type="GO" id="GO:0045727">
    <property type="term" value="P:positive regulation of translation"/>
    <property type="evidence" value="ECO:0007669"/>
    <property type="project" value="UniProtKB-UniRule"/>
</dbReference>
<dbReference type="EMBL" id="MAYS01000353">
    <property type="protein sequence ID" value="OFC61702.1"/>
    <property type="molecule type" value="Genomic_DNA"/>
</dbReference>
<dbReference type="SUPFAM" id="SSF54980">
    <property type="entry name" value="EF-G C-terminal domain-like"/>
    <property type="match status" value="2"/>
</dbReference>
<dbReference type="GO" id="GO:0003746">
    <property type="term" value="F:translation elongation factor activity"/>
    <property type="evidence" value="ECO:0007669"/>
    <property type="project" value="UniProtKB-UniRule"/>
</dbReference>
<comment type="function">
    <text evidence="9 12">Required for accurate and efficient protein synthesis under certain stress conditions. May act as a fidelity factor of the translation reaction, by catalyzing a one-codon backward translocation of tRNAs on improperly translocated ribosomes. Back-translocation proceeds from a post-translocation (POST) complex to a pre-translocation (PRE) complex, thus giving elongation factor G a second chance to translocate the tRNAs correctly. Binds to ribosomes in a GTP-dependent manner.</text>
</comment>
<evidence type="ECO:0000256" key="11">
    <source>
        <dbReference type="ARBA" id="ARBA00066744"/>
    </source>
</evidence>
<evidence type="ECO:0000256" key="1">
    <source>
        <dbReference type="ARBA" id="ARBA00005454"/>
    </source>
</evidence>
<dbReference type="FunFam" id="3.30.70.2570:FF:000001">
    <property type="entry name" value="Translation factor GUF1, mitochondrial"/>
    <property type="match status" value="1"/>
</dbReference>
<dbReference type="Gene3D" id="3.30.70.870">
    <property type="entry name" value="Elongation Factor G (Translational Gtpase), domain 3"/>
    <property type="match status" value="1"/>
</dbReference>
<dbReference type="PANTHER" id="PTHR43512:SF4">
    <property type="entry name" value="TRANSLATION FACTOR GUF1 HOMOLOG, CHLOROPLASTIC"/>
    <property type="match status" value="1"/>
</dbReference>
<dbReference type="GO" id="GO:0005886">
    <property type="term" value="C:plasma membrane"/>
    <property type="evidence" value="ECO:0007669"/>
    <property type="project" value="UniProtKB-SubCell"/>
</dbReference>
<dbReference type="CDD" id="cd01890">
    <property type="entry name" value="LepA"/>
    <property type="match status" value="1"/>
</dbReference>
<evidence type="ECO:0000256" key="6">
    <source>
        <dbReference type="ARBA" id="ARBA00023134"/>
    </source>
</evidence>
<dbReference type="InterPro" id="IPR035647">
    <property type="entry name" value="EFG_III/V"/>
</dbReference>
<evidence type="ECO:0000313" key="16">
    <source>
        <dbReference type="Proteomes" id="UP000243534"/>
    </source>
</evidence>
<keyword evidence="14" id="KW-0251">Elongation factor</keyword>
<dbReference type="EMBL" id="LJAM02000054">
    <property type="protein sequence ID" value="RAP72205.1"/>
    <property type="molecule type" value="Genomic_DNA"/>
</dbReference>
<dbReference type="GO" id="GO:0005525">
    <property type="term" value="F:GTP binding"/>
    <property type="evidence" value="ECO:0007669"/>
    <property type="project" value="UniProtKB-UniRule"/>
</dbReference>
<dbReference type="Gene3D" id="3.40.50.300">
    <property type="entry name" value="P-loop containing nucleotide triphosphate hydrolases"/>
    <property type="match status" value="1"/>
</dbReference>
<dbReference type="InterPro" id="IPR031157">
    <property type="entry name" value="G_TR_CS"/>
</dbReference>
<evidence type="ECO:0000256" key="3">
    <source>
        <dbReference type="ARBA" id="ARBA00022741"/>
    </source>
</evidence>
<comment type="similarity">
    <text evidence="10">Belongs to the GTP-binding elongation factor family. LepA subfamily.</text>
</comment>
<dbReference type="NCBIfam" id="TIGR00231">
    <property type="entry name" value="small_GTP"/>
    <property type="match status" value="1"/>
</dbReference>
<name>A0A1E7YYV9_9GAMM</name>
<dbReference type="GO" id="GO:0043022">
    <property type="term" value="F:ribosome binding"/>
    <property type="evidence" value="ECO:0007669"/>
    <property type="project" value="UniProtKB-UniRule"/>
</dbReference>
<dbReference type="GO" id="GO:0003924">
    <property type="term" value="F:GTPase activity"/>
    <property type="evidence" value="ECO:0007669"/>
    <property type="project" value="UniProtKB-UniRule"/>
</dbReference>
<dbReference type="SUPFAM" id="SSF52540">
    <property type="entry name" value="P-loop containing nucleoside triphosphate hydrolases"/>
    <property type="match status" value="1"/>
</dbReference>
<comment type="caution">
    <text evidence="14">The sequence shown here is derived from an EMBL/GenBank/DDBJ whole genome shotgun (WGS) entry which is preliminary data.</text>
</comment>
<gene>
    <name evidence="12 15" type="primary">lepA</name>
    <name evidence="15" type="ORF">ACZ87_00968</name>
    <name evidence="14" type="ORF">BBW68_11895</name>
</gene>
<dbReference type="RefSeq" id="WP_070135258.1">
    <property type="nucleotide sequence ID" value="NZ_LJAM02000054.1"/>
</dbReference>
<dbReference type="AlphaFoldDB" id="A0A1E7YYV9"/>
<dbReference type="FunFam" id="3.30.70.870:FF:000004">
    <property type="entry name" value="Translation factor GUF1, mitochondrial"/>
    <property type="match status" value="1"/>
</dbReference>
<keyword evidence="3 12" id="KW-0547">Nucleotide-binding</keyword>
<evidence type="ECO:0000256" key="8">
    <source>
        <dbReference type="ARBA" id="ARBA00050293"/>
    </source>
</evidence>
<dbReference type="FunFam" id="3.40.50.300:FF:000078">
    <property type="entry name" value="Elongation factor 4"/>
    <property type="match status" value="1"/>
</dbReference>